<dbReference type="AlphaFoldDB" id="A0A5B0MAG2"/>
<feature type="region of interest" description="Disordered" evidence="1">
    <location>
        <begin position="1"/>
        <end position="21"/>
    </location>
</feature>
<feature type="compositionally biased region" description="Basic and acidic residues" evidence="1">
    <location>
        <begin position="9"/>
        <end position="19"/>
    </location>
</feature>
<sequence length="396" mass="45758">MVESSDELSEPKDEPREQPLKTQADLVIRKFERLDLYNFASPTDTPIDISIERLRSKQDLLTRLCSSILPQIQHQCARLSRLLQEPTHLHNNPASTLKLIWEIQLNLQLTLGQMIQTLDEIFPGRVPEPYQKRDQRFNQLKIYRLHRLNSSLRVDLKSRLRILFQNSIKLIEDFKLPAAERRHVIGFADLGINRKIELAIKYVKGSELSLIWELWKDGINSLSRQVAVLLRQMDPIRALHPAGESLLSQPAIKLGRSVLPIFKLSRLFFKKLYRENVKMEEVELFTEMCSHQLFCLHSSIEDIIESISVLSFSVRDADRLAPGDTSSAIIQELNKLIVLFQPHLSLINLYVLPNMFPNHTGLSRQIDFQNWVVDWTNSFLLATHNAIQAVQSFADT</sequence>
<dbReference type="PANTHER" id="PTHR33069">
    <property type="entry name" value="CHROMOSOME 7, WHOLE GENOME SHOTGUN SEQUENCE-RELATED"/>
    <property type="match status" value="1"/>
</dbReference>
<keyword evidence="3" id="KW-1185">Reference proteome</keyword>
<organism evidence="2 3">
    <name type="scientific">Puccinia graminis f. sp. tritici</name>
    <dbReference type="NCBI Taxonomy" id="56615"/>
    <lineage>
        <taxon>Eukaryota</taxon>
        <taxon>Fungi</taxon>
        <taxon>Dikarya</taxon>
        <taxon>Basidiomycota</taxon>
        <taxon>Pucciniomycotina</taxon>
        <taxon>Pucciniomycetes</taxon>
        <taxon>Pucciniales</taxon>
        <taxon>Pucciniaceae</taxon>
        <taxon>Puccinia</taxon>
    </lineage>
</organism>
<dbReference type="PANTHER" id="PTHR33069:SF3">
    <property type="entry name" value="DYNEIN HEAVY CHAIN TAIL DOMAIN-CONTAINING PROTEIN"/>
    <property type="match status" value="1"/>
</dbReference>
<evidence type="ECO:0000313" key="2">
    <source>
        <dbReference type="EMBL" id="KAA1073591.1"/>
    </source>
</evidence>
<dbReference type="EMBL" id="VSWC01000158">
    <property type="protein sequence ID" value="KAA1073591.1"/>
    <property type="molecule type" value="Genomic_DNA"/>
</dbReference>
<accession>A0A5B0MAG2</accession>
<evidence type="ECO:0000313" key="3">
    <source>
        <dbReference type="Proteomes" id="UP000324748"/>
    </source>
</evidence>
<dbReference type="OrthoDB" id="2508711at2759"/>
<dbReference type="Proteomes" id="UP000324748">
    <property type="component" value="Unassembled WGS sequence"/>
</dbReference>
<gene>
    <name evidence="2" type="ORF">PGT21_016821</name>
</gene>
<reference evidence="2 3" key="1">
    <citation type="submission" date="2019-05" db="EMBL/GenBank/DDBJ databases">
        <title>Emergence of the Ug99 lineage of the wheat stem rust pathogen through somatic hybridization.</title>
        <authorList>
            <person name="Li F."/>
            <person name="Upadhyaya N.M."/>
            <person name="Sperschneider J."/>
            <person name="Matny O."/>
            <person name="Nguyen-Phuc H."/>
            <person name="Mago R."/>
            <person name="Raley C."/>
            <person name="Miller M.E."/>
            <person name="Silverstein K.A.T."/>
            <person name="Henningsen E."/>
            <person name="Hirsch C.D."/>
            <person name="Visser B."/>
            <person name="Pretorius Z.A."/>
            <person name="Steffenson B.J."/>
            <person name="Schwessinger B."/>
            <person name="Dodds P.N."/>
            <person name="Figueroa M."/>
        </authorList>
    </citation>
    <scope>NUCLEOTIDE SEQUENCE [LARGE SCALE GENOMIC DNA]</scope>
    <source>
        <strain evidence="2">21-0</strain>
    </source>
</reference>
<evidence type="ECO:0000256" key="1">
    <source>
        <dbReference type="SAM" id="MobiDB-lite"/>
    </source>
</evidence>
<proteinExistence type="predicted"/>
<comment type="caution">
    <text evidence="2">The sequence shown here is derived from an EMBL/GenBank/DDBJ whole genome shotgun (WGS) entry which is preliminary data.</text>
</comment>
<protein>
    <submittedName>
        <fullName evidence="2">Uncharacterized protein</fullName>
    </submittedName>
</protein>
<name>A0A5B0MAG2_PUCGR</name>